<accession>A0A7S4BFI9</accession>
<name>A0A7S4BFI9_CHRCT</name>
<organism evidence="1">
    <name type="scientific">Chrysotila carterae</name>
    <name type="common">Marine alga</name>
    <name type="synonym">Syracosphaera carterae</name>
    <dbReference type="NCBI Taxonomy" id="13221"/>
    <lineage>
        <taxon>Eukaryota</taxon>
        <taxon>Haptista</taxon>
        <taxon>Haptophyta</taxon>
        <taxon>Prymnesiophyceae</taxon>
        <taxon>Isochrysidales</taxon>
        <taxon>Isochrysidaceae</taxon>
        <taxon>Chrysotila</taxon>
    </lineage>
</organism>
<evidence type="ECO:0000313" key="1">
    <source>
        <dbReference type="EMBL" id="CAE0764443.1"/>
    </source>
</evidence>
<dbReference type="EMBL" id="HBIZ01026929">
    <property type="protein sequence ID" value="CAE0764443.1"/>
    <property type="molecule type" value="Transcribed_RNA"/>
</dbReference>
<dbReference type="AlphaFoldDB" id="A0A7S4BFI9"/>
<sequence>MNACILLVLAHGVPTRPSQCVVDTFRILDSKCEGLFFTFRNCEDRRARAYEVRDGADKGGCELCLRLELLGDAEIGDGDDAVAVEEHVGRLEVAVAARLRAKVPCTE</sequence>
<reference evidence="1" key="1">
    <citation type="submission" date="2021-01" db="EMBL/GenBank/DDBJ databases">
        <authorList>
            <person name="Corre E."/>
            <person name="Pelletier E."/>
            <person name="Niang G."/>
            <person name="Scheremetjew M."/>
            <person name="Finn R."/>
            <person name="Kale V."/>
            <person name="Holt S."/>
            <person name="Cochrane G."/>
            <person name="Meng A."/>
            <person name="Brown T."/>
            <person name="Cohen L."/>
        </authorList>
    </citation>
    <scope>NUCLEOTIDE SEQUENCE</scope>
    <source>
        <strain evidence="1">CCMP645</strain>
    </source>
</reference>
<proteinExistence type="predicted"/>
<protein>
    <submittedName>
        <fullName evidence="1">Uncharacterized protein</fullName>
    </submittedName>
</protein>
<gene>
    <name evidence="1" type="ORF">PCAR00345_LOCUS17055</name>
</gene>